<name>A0AAU8GIW2_9CAUD</name>
<organism evidence="1">
    <name type="scientific">Salmonella phage vB_SEnST11_KE23</name>
    <dbReference type="NCBI Taxonomy" id="3161174"/>
    <lineage>
        <taxon>Viruses</taxon>
        <taxon>Duplodnaviria</taxon>
        <taxon>Heunggongvirae</taxon>
        <taxon>Uroviricota</taxon>
        <taxon>Caudoviricetes</taxon>
        <taxon>Vequintavirinae</taxon>
        <taxon>Seunavirus</taxon>
    </lineage>
</organism>
<accession>A0AAU8GIW2</accession>
<proteinExistence type="predicted"/>
<dbReference type="EMBL" id="PP856722">
    <property type="protein sequence ID" value="XCH40665.1"/>
    <property type="molecule type" value="Genomic_DNA"/>
</dbReference>
<protein>
    <submittedName>
        <fullName evidence="1">Uncharacterized protein</fullName>
    </submittedName>
</protein>
<evidence type="ECO:0000313" key="1">
    <source>
        <dbReference type="EMBL" id="XCH40665.1"/>
    </source>
</evidence>
<reference evidence="1" key="1">
    <citation type="submission" date="2024-05" db="EMBL/GenBank/DDBJ databases">
        <authorList>
            <person name="Mugo M.M."/>
            <person name="Musyoki A.M."/>
            <person name="Makumi A.M."/>
            <person name="Mutai I."/>
            <person name="Drechsel O."/>
            <person name="Kering K.K."/>
            <person name="Muturi P."/>
            <person name="Mbae C.K."/>
            <person name="Kariuki S.M."/>
        </authorList>
    </citation>
    <scope>NUCLEOTIDE SEQUENCE</scope>
</reference>
<gene>
    <name evidence="1" type="ORF">YRYPWZST_CDS0264</name>
</gene>
<sequence length="133" mass="15414">MVPNMNDLNAREKLLAVADWLGWQNENLSSGLKSAEDALKLYNYWQEHADNLPELADDEQDENGRWLFMFRKAALGYDPMGHAAFVLEALGEEKYDSENDDMNISFYDIRETVRKMYIADAEIKLQKEYGLGR</sequence>